<gene>
    <name evidence="2" type="ORF">NBO_15g0025</name>
</gene>
<feature type="transmembrane region" description="Helical" evidence="1">
    <location>
        <begin position="184"/>
        <end position="211"/>
    </location>
</feature>
<dbReference type="Proteomes" id="UP000016927">
    <property type="component" value="Unassembled WGS sequence"/>
</dbReference>
<evidence type="ECO:0000313" key="2">
    <source>
        <dbReference type="EMBL" id="EOB14813.1"/>
    </source>
</evidence>
<dbReference type="AlphaFoldDB" id="R0MPM3"/>
<protein>
    <submittedName>
        <fullName evidence="2">Uncharacterized protein</fullName>
    </submittedName>
</protein>
<sequence length="255" mass="29009">MENTTQEDSRGFQIPILVEISTLFESLKILYTPRSIQMYVICGLGVYLLFFGIATSKISLSLILTYLINYYLDAFAKAYQNVDSSGLKGYFAKNAYYLASAIQDKIENDTFLMFLFSFFISCVFIFLAGGATYLMGFIGVYLFYTTYLDYFIDDEYIVKVFFFIIIVLVFMSILMVFKKALKFLLVILFSLTGSIIFLVSAEHILSLKLGINEMVKQMGHNFDLTLDPQGVGFVGTLFIIGVVIQMFFVPSLPYL</sequence>
<dbReference type="OrthoDB" id="2200029at2759"/>
<reference evidence="2 3" key="1">
    <citation type="journal article" date="2013" name="BMC Genomics">
        <title>Comparative genomics of parasitic silkworm microsporidia reveal an association between genome expansion and host adaptation.</title>
        <authorList>
            <person name="Pan G."/>
            <person name="Xu J."/>
            <person name="Li T."/>
            <person name="Xia Q."/>
            <person name="Liu S.L."/>
            <person name="Zhang G."/>
            <person name="Li S."/>
            <person name="Li C."/>
            <person name="Liu H."/>
            <person name="Yang L."/>
            <person name="Liu T."/>
            <person name="Zhang X."/>
            <person name="Wu Z."/>
            <person name="Fan W."/>
            <person name="Dang X."/>
            <person name="Xiang H."/>
            <person name="Tao M."/>
            <person name="Li Y."/>
            <person name="Hu J."/>
            <person name="Li Z."/>
            <person name="Lin L."/>
            <person name="Luo J."/>
            <person name="Geng L."/>
            <person name="Wang L."/>
            <person name="Long M."/>
            <person name="Wan Y."/>
            <person name="He N."/>
            <person name="Zhang Z."/>
            <person name="Lu C."/>
            <person name="Keeling P.J."/>
            <person name="Wang J."/>
            <person name="Xiang Z."/>
            <person name="Zhou Z."/>
        </authorList>
    </citation>
    <scope>NUCLEOTIDE SEQUENCE [LARGE SCALE GENOMIC DNA]</scope>
    <source>
        <strain evidence="3">CQ1 / CVCC 102059</strain>
    </source>
</reference>
<dbReference type="HOGENOM" id="CLU_1090286_0_0_1"/>
<keyword evidence="1" id="KW-0472">Membrane</keyword>
<name>R0MPM3_NOSB1</name>
<keyword evidence="1" id="KW-0812">Transmembrane</keyword>
<keyword evidence="1" id="KW-1133">Transmembrane helix</keyword>
<proteinExistence type="predicted"/>
<evidence type="ECO:0000313" key="3">
    <source>
        <dbReference type="Proteomes" id="UP000016927"/>
    </source>
</evidence>
<keyword evidence="3" id="KW-1185">Reference proteome</keyword>
<organism evidence="2 3">
    <name type="scientific">Nosema bombycis (strain CQ1 / CVCC 102059)</name>
    <name type="common">Microsporidian parasite</name>
    <name type="synonym">Pebrine of silkworm</name>
    <dbReference type="NCBI Taxonomy" id="578461"/>
    <lineage>
        <taxon>Eukaryota</taxon>
        <taxon>Fungi</taxon>
        <taxon>Fungi incertae sedis</taxon>
        <taxon>Microsporidia</taxon>
        <taxon>Nosematidae</taxon>
        <taxon>Nosema</taxon>
    </lineage>
</organism>
<feature type="transmembrane region" description="Helical" evidence="1">
    <location>
        <begin position="156"/>
        <end position="177"/>
    </location>
</feature>
<dbReference type="EMBL" id="KB908923">
    <property type="protein sequence ID" value="EOB14813.1"/>
    <property type="molecule type" value="Genomic_DNA"/>
</dbReference>
<dbReference type="VEuPathDB" id="MicrosporidiaDB:NBO_15g0025"/>
<dbReference type="OMA" id="TYLINYY"/>
<feature type="transmembrane region" description="Helical" evidence="1">
    <location>
        <begin position="231"/>
        <end position="249"/>
    </location>
</feature>
<evidence type="ECO:0000256" key="1">
    <source>
        <dbReference type="SAM" id="Phobius"/>
    </source>
</evidence>
<accession>R0MPM3</accession>
<feature type="transmembrane region" description="Helical" evidence="1">
    <location>
        <begin position="111"/>
        <end position="144"/>
    </location>
</feature>